<evidence type="ECO:0000256" key="2">
    <source>
        <dbReference type="SAM" id="Phobius"/>
    </source>
</evidence>
<protein>
    <submittedName>
        <fullName evidence="5">Phospholipid/cholesterol/gamma-HCH transport system substrate-binding protein</fullName>
    </submittedName>
</protein>
<dbReference type="GO" id="GO:0051701">
    <property type="term" value="P:biological process involved in interaction with host"/>
    <property type="evidence" value="ECO:0007669"/>
    <property type="project" value="TreeGrafter"/>
</dbReference>
<dbReference type="PANTHER" id="PTHR33371:SF17">
    <property type="entry name" value="MCE-FAMILY PROTEIN MCE1B"/>
    <property type="match status" value="1"/>
</dbReference>
<dbReference type="RefSeq" id="WP_141966929.1">
    <property type="nucleotide sequence ID" value="NZ_VFPO01000001.1"/>
</dbReference>
<keyword evidence="2" id="KW-0812">Transmembrane</keyword>
<sequence length="379" mass="40222">MAARFFRGGRKSGGGSGAGTLARLRGSRQARARAGLLVRLVAFVTVTGMLTVVIGMQIARVDTGGGWRVTATFDDASGLMKGDEVKIAGAPVGRVNEVRVVDGKARVGLTVRDSVSVPADTEAAIRWRDAMGRRVVYLMPGRSERKMRPGAHITRTRSVVDGSALIEQLGPLVRSLDAKEVNTVLVSLSQALDGNAENIDRLIADIDVLAASIAKRRAMLKRMLDDYATVTGIIARRDKQISSAADDLVSLSDAFAGNRKLVDDTLVQLASLMRTSDALLAGNERELTRVVEKLSAFTAGVGRNRAAVLDVLQSVTPKLQNIFAAVDNGTFVEAAIPCLSLAAPPCPYPTRLPGPREGAGSVDTPEELENLIVGGTRWG</sequence>
<keyword evidence="2" id="KW-1133">Transmembrane helix</keyword>
<evidence type="ECO:0000313" key="5">
    <source>
        <dbReference type="EMBL" id="TQM67845.1"/>
    </source>
</evidence>
<reference evidence="5 6" key="1">
    <citation type="submission" date="2019-06" db="EMBL/GenBank/DDBJ databases">
        <title>Sequencing the genomes of 1000 actinobacteria strains.</title>
        <authorList>
            <person name="Klenk H.-P."/>
        </authorList>
    </citation>
    <scope>NUCLEOTIDE SEQUENCE [LARGE SCALE GENOMIC DNA]</scope>
    <source>
        <strain evidence="5 6">DSM 45043</strain>
    </source>
</reference>
<gene>
    <name evidence="5" type="ORF">FHX41_1466</name>
</gene>
<evidence type="ECO:0000259" key="3">
    <source>
        <dbReference type="Pfam" id="PF02470"/>
    </source>
</evidence>
<dbReference type="Pfam" id="PF02470">
    <property type="entry name" value="MlaD"/>
    <property type="match status" value="1"/>
</dbReference>
<comment type="caution">
    <text evidence="5">The sequence shown here is derived from an EMBL/GenBank/DDBJ whole genome shotgun (WGS) entry which is preliminary data.</text>
</comment>
<organism evidence="5 6">
    <name type="scientific">Actinomadura hallensis</name>
    <dbReference type="NCBI Taxonomy" id="337895"/>
    <lineage>
        <taxon>Bacteria</taxon>
        <taxon>Bacillati</taxon>
        <taxon>Actinomycetota</taxon>
        <taxon>Actinomycetes</taxon>
        <taxon>Streptosporangiales</taxon>
        <taxon>Thermomonosporaceae</taxon>
        <taxon>Actinomadura</taxon>
    </lineage>
</organism>
<keyword evidence="6" id="KW-1185">Reference proteome</keyword>
<dbReference type="AlphaFoldDB" id="A0A543IB83"/>
<dbReference type="EMBL" id="VFPO01000001">
    <property type="protein sequence ID" value="TQM67845.1"/>
    <property type="molecule type" value="Genomic_DNA"/>
</dbReference>
<dbReference type="InterPro" id="IPR024516">
    <property type="entry name" value="Mce_C"/>
</dbReference>
<feature type="region of interest" description="Disordered" evidence="1">
    <location>
        <begin position="1"/>
        <end position="21"/>
    </location>
</feature>
<evidence type="ECO:0000256" key="1">
    <source>
        <dbReference type="SAM" id="MobiDB-lite"/>
    </source>
</evidence>
<feature type="domain" description="Mce/MlaD" evidence="3">
    <location>
        <begin position="66"/>
        <end position="141"/>
    </location>
</feature>
<dbReference type="OrthoDB" id="9771725at2"/>
<feature type="transmembrane region" description="Helical" evidence="2">
    <location>
        <begin position="36"/>
        <end position="59"/>
    </location>
</feature>
<dbReference type="InterPro" id="IPR052336">
    <property type="entry name" value="MlaD_Phospholipid_Transporter"/>
</dbReference>
<proteinExistence type="predicted"/>
<dbReference type="PANTHER" id="PTHR33371">
    <property type="entry name" value="INTERMEMBRANE PHOSPHOLIPID TRANSPORT SYSTEM BINDING PROTEIN MLAD-RELATED"/>
    <property type="match status" value="1"/>
</dbReference>
<accession>A0A543IB83</accession>
<evidence type="ECO:0000313" key="6">
    <source>
        <dbReference type="Proteomes" id="UP000316706"/>
    </source>
</evidence>
<evidence type="ECO:0000259" key="4">
    <source>
        <dbReference type="Pfam" id="PF11887"/>
    </source>
</evidence>
<keyword evidence="2" id="KW-0472">Membrane</keyword>
<dbReference type="Proteomes" id="UP000316706">
    <property type="component" value="Unassembled WGS sequence"/>
</dbReference>
<dbReference type="InterPro" id="IPR003399">
    <property type="entry name" value="Mce/MlaD"/>
</dbReference>
<feature type="domain" description="Mammalian cell entry C-terminal" evidence="4">
    <location>
        <begin position="143"/>
        <end position="315"/>
    </location>
</feature>
<dbReference type="NCBIfam" id="TIGR00996">
    <property type="entry name" value="Mtu_fam_mce"/>
    <property type="match status" value="1"/>
</dbReference>
<dbReference type="Pfam" id="PF11887">
    <property type="entry name" value="Mce4_CUP1"/>
    <property type="match status" value="1"/>
</dbReference>
<dbReference type="GO" id="GO:0005576">
    <property type="term" value="C:extracellular region"/>
    <property type="evidence" value="ECO:0007669"/>
    <property type="project" value="TreeGrafter"/>
</dbReference>
<name>A0A543IB83_9ACTN</name>
<dbReference type="InterPro" id="IPR005693">
    <property type="entry name" value="Mce"/>
</dbReference>